<dbReference type="Proteomes" id="UP001085076">
    <property type="component" value="Miscellaneous, Linkage group lg04"/>
</dbReference>
<dbReference type="PANTHER" id="PTHR32054:SF17">
    <property type="entry name" value="EXPRESSED PROTEIN"/>
    <property type="match status" value="1"/>
</dbReference>
<evidence type="ECO:0000256" key="2">
    <source>
        <dbReference type="ARBA" id="ARBA00023054"/>
    </source>
</evidence>
<keyword evidence="6" id="KW-1185">Reference proteome</keyword>
<evidence type="ECO:0000256" key="1">
    <source>
        <dbReference type="ARBA" id="ARBA00005485"/>
    </source>
</evidence>
<dbReference type="Gene3D" id="1.20.5.1700">
    <property type="match status" value="1"/>
</dbReference>
<dbReference type="EMBL" id="JAGGNH010000004">
    <property type="protein sequence ID" value="KAJ0973817.1"/>
    <property type="molecule type" value="Genomic_DNA"/>
</dbReference>
<dbReference type="PANTHER" id="PTHR32054">
    <property type="entry name" value="HEAVY CHAIN, PUTATIVE, EXPRESSED-RELATED-RELATED"/>
    <property type="match status" value="1"/>
</dbReference>
<gene>
    <name evidence="5" type="ORF">J5N97_015782</name>
</gene>
<feature type="region of interest" description="Disordered" evidence="4">
    <location>
        <begin position="236"/>
        <end position="264"/>
    </location>
</feature>
<evidence type="ECO:0000313" key="5">
    <source>
        <dbReference type="EMBL" id="KAJ0973817.1"/>
    </source>
</evidence>
<keyword evidence="2 3" id="KW-0175">Coiled coil</keyword>
<proteinExistence type="inferred from homology"/>
<dbReference type="OrthoDB" id="673185at2759"/>
<organism evidence="5 6">
    <name type="scientific">Dioscorea zingiberensis</name>
    <dbReference type="NCBI Taxonomy" id="325984"/>
    <lineage>
        <taxon>Eukaryota</taxon>
        <taxon>Viridiplantae</taxon>
        <taxon>Streptophyta</taxon>
        <taxon>Embryophyta</taxon>
        <taxon>Tracheophyta</taxon>
        <taxon>Spermatophyta</taxon>
        <taxon>Magnoliopsida</taxon>
        <taxon>Liliopsida</taxon>
        <taxon>Dioscoreales</taxon>
        <taxon>Dioscoreaceae</taxon>
        <taxon>Dioscorea</taxon>
    </lineage>
</organism>
<dbReference type="GO" id="GO:0009904">
    <property type="term" value="P:chloroplast accumulation movement"/>
    <property type="evidence" value="ECO:0007669"/>
    <property type="project" value="TreeGrafter"/>
</dbReference>
<comment type="similarity">
    <text evidence="1">Belongs to the WEB family.</text>
</comment>
<reference evidence="5" key="1">
    <citation type="submission" date="2021-03" db="EMBL/GenBank/DDBJ databases">
        <authorList>
            <person name="Li Z."/>
            <person name="Yang C."/>
        </authorList>
    </citation>
    <scope>NUCLEOTIDE SEQUENCE</scope>
    <source>
        <strain evidence="5">Dzin_1.0</strain>
        <tissue evidence="5">Leaf</tissue>
    </source>
</reference>
<comment type="caution">
    <text evidence="5">The sequence shown here is derived from an EMBL/GenBank/DDBJ whole genome shotgun (WGS) entry which is preliminary data.</text>
</comment>
<name>A0A9D5HF17_9LILI</name>
<accession>A0A9D5HF17</accession>
<feature type="coiled-coil region" evidence="3">
    <location>
        <begin position="15"/>
        <end position="126"/>
    </location>
</feature>
<reference evidence="5" key="2">
    <citation type="journal article" date="2022" name="Hortic Res">
        <title>The genome of Dioscorea zingiberensis sheds light on the biosynthesis, origin and evolution of the medicinally important diosgenin saponins.</title>
        <authorList>
            <person name="Li Y."/>
            <person name="Tan C."/>
            <person name="Li Z."/>
            <person name="Guo J."/>
            <person name="Li S."/>
            <person name="Chen X."/>
            <person name="Wang C."/>
            <person name="Dai X."/>
            <person name="Yang H."/>
            <person name="Song W."/>
            <person name="Hou L."/>
            <person name="Xu J."/>
            <person name="Tong Z."/>
            <person name="Xu A."/>
            <person name="Yuan X."/>
            <person name="Wang W."/>
            <person name="Yang Q."/>
            <person name="Chen L."/>
            <person name="Sun Z."/>
            <person name="Wang K."/>
            <person name="Pan B."/>
            <person name="Chen J."/>
            <person name="Bao Y."/>
            <person name="Liu F."/>
            <person name="Qi X."/>
            <person name="Gang D.R."/>
            <person name="Wen J."/>
            <person name="Li J."/>
        </authorList>
    </citation>
    <scope>NUCLEOTIDE SEQUENCE</scope>
    <source>
        <strain evidence="5">Dzin_1.0</strain>
    </source>
</reference>
<protein>
    <submittedName>
        <fullName evidence="5">Uncharacterized protein</fullName>
    </submittedName>
</protein>
<dbReference type="AlphaFoldDB" id="A0A9D5HF17"/>
<sequence>MEVMEKTDSEKQTCIVSLQGDVEKLEEELQSAREEAKDLNHQIDKLNADIQTMKGEMSKSSERELGLEVQIATLKSELHKGRSQIAAAEAAEARARSSLSGLYLAVQQLAIEAEKAKNELRISKLDAHDNEVGIKGKDMTAKSSELCSVITISIQEYESLIQKAERANVITQSTPKDEPHFMELEKTSDVDAVKQELESANATINELRLSLEVAIRRAEVAEEAKALVEHYLRKQRERSIGRRRSASGTPEEEISIVADTGTAK</sequence>
<feature type="coiled-coil region" evidence="3">
    <location>
        <begin position="190"/>
        <end position="224"/>
    </location>
</feature>
<evidence type="ECO:0000256" key="4">
    <source>
        <dbReference type="SAM" id="MobiDB-lite"/>
    </source>
</evidence>
<dbReference type="GO" id="GO:0005829">
    <property type="term" value="C:cytosol"/>
    <property type="evidence" value="ECO:0007669"/>
    <property type="project" value="TreeGrafter"/>
</dbReference>
<evidence type="ECO:0000256" key="3">
    <source>
        <dbReference type="SAM" id="Coils"/>
    </source>
</evidence>
<dbReference type="GO" id="GO:0009903">
    <property type="term" value="P:chloroplast avoidance movement"/>
    <property type="evidence" value="ECO:0007669"/>
    <property type="project" value="TreeGrafter"/>
</dbReference>
<evidence type="ECO:0000313" key="6">
    <source>
        <dbReference type="Proteomes" id="UP001085076"/>
    </source>
</evidence>